<evidence type="ECO:0000259" key="1">
    <source>
        <dbReference type="Pfam" id="PF13280"/>
    </source>
</evidence>
<sequence length="321" mass="36947">MANQQSSQDVLLFNLELLRRIPRHARVTARELHEQLQAAGFKRDLRTVQRQLDLLSQHFDLERDDSSKPYGYRWLPHAKGLSIPSLTVQESLLLKLAEEQLRYLLPASLMRSMEGFFKQATATLVSSEAPLLERQWRKKVRVVSSSQPLLPPSVDQAVFDTVSEALYRNRWLSLDYRNAQQTLRTGQRVMPLGLAQQGARLYLVCRYHGYDNERSLAINRIQAARMLVDGFVRPTLFDLQRYDEDGRFGFGEGERIRLAFSISKQAGYHLLESPLSEDQVVQELEDGYRVTAIVVDSLMLKQWLLGFGENVWSVRREKVGG</sequence>
<evidence type="ECO:0000313" key="2">
    <source>
        <dbReference type="EMBL" id="MCZ4331214.1"/>
    </source>
</evidence>
<gene>
    <name evidence="2" type="ORF">O4H32_14800</name>
</gene>
<comment type="caution">
    <text evidence="2">The sequence shown here is derived from an EMBL/GenBank/DDBJ whole genome shotgun (WGS) entry which is preliminary data.</text>
</comment>
<dbReference type="Proteomes" id="UP001068379">
    <property type="component" value="Unassembled WGS sequence"/>
</dbReference>
<dbReference type="InterPro" id="IPR051534">
    <property type="entry name" value="CBASS_pafABC_assoc_protein"/>
</dbReference>
<name>A0ABT4M7X0_9BURK</name>
<dbReference type="Pfam" id="PF13280">
    <property type="entry name" value="WYL"/>
    <property type="match status" value="1"/>
</dbReference>
<proteinExistence type="predicted"/>
<organism evidence="2 3">
    <name type="scientific">Castellaniella denitrificans</name>
    <dbReference type="NCBI Taxonomy" id="56119"/>
    <lineage>
        <taxon>Bacteria</taxon>
        <taxon>Pseudomonadati</taxon>
        <taxon>Pseudomonadota</taxon>
        <taxon>Betaproteobacteria</taxon>
        <taxon>Burkholderiales</taxon>
        <taxon>Alcaligenaceae</taxon>
        <taxon>Castellaniella</taxon>
    </lineage>
</organism>
<evidence type="ECO:0000313" key="3">
    <source>
        <dbReference type="Proteomes" id="UP001068379"/>
    </source>
</evidence>
<keyword evidence="3" id="KW-1185">Reference proteome</keyword>
<dbReference type="EMBL" id="JAPWHE010000019">
    <property type="protein sequence ID" value="MCZ4331214.1"/>
    <property type="molecule type" value="Genomic_DNA"/>
</dbReference>
<dbReference type="InterPro" id="IPR026881">
    <property type="entry name" value="WYL_dom"/>
</dbReference>
<reference evidence="2" key="1">
    <citation type="submission" date="2022-12" db="EMBL/GenBank/DDBJ databases">
        <title>Bacterial isolates from different developmental stages of Nematostella vectensis.</title>
        <authorList>
            <person name="Fraune S."/>
        </authorList>
    </citation>
    <scope>NUCLEOTIDE SEQUENCE</scope>
    <source>
        <strain evidence="2">G21619-S1</strain>
    </source>
</reference>
<dbReference type="RefSeq" id="WP_269360385.1">
    <property type="nucleotide sequence ID" value="NZ_JAPWHE010000019.1"/>
</dbReference>
<dbReference type="PROSITE" id="PS52050">
    <property type="entry name" value="WYL"/>
    <property type="match status" value="1"/>
</dbReference>
<accession>A0ABT4M7X0</accession>
<dbReference type="PANTHER" id="PTHR34580:SF1">
    <property type="entry name" value="PROTEIN PAFC"/>
    <property type="match status" value="1"/>
</dbReference>
<feature type="domain" description="WYL" evidence="1">
    <location>
        <begin position="158"/>
        <end position="226"/>
    </location>
</feature>
<protein>
    <submittedName>
        <fullName evidence="2">WYL domain-containing protein</fullName>
    </submittedName>
</protein>
<dbReference type="PANTHER" id="PTHR34580">
    <property type="match status" value="1"/>
</dbReference>